<dbReference type="EMBL" id="CP107006">
    <property type="protein sequence ID" value="UYQ93623.1"/>
    <property type="molecule type" value="Genomic_DNA"/>
</dbReference>
<dbReference type="InterPro" id="IPR010753">
    <property type="entry name" value="DUF1330"/>
</dbReference>
<reference evidence="2" key="1">
    <citation type="submission" date="2022-10" db="EMBL/GenBank/DDBJ databases">
        <title>Chitinophaga sp. nov., isolated from soil.</title>
        <authorList>
            <person name="Jeon C.O."/>
        </authorList>
    </citation>
    <scope>NUCLEOTIDE SEQUENCE</scope>
    <source>
        <strain evidence="2">R8</strain>
    </source>
</reference>
<dbReference type="SUPFAM" id="SSF54909">
    <property type="entry name" value="Dimeric alpha+beta barrel"/>
    <property type="match status" value="1"/>
</dbReference>
<dbReference type="InterPro" id="IPR011008">
    <property type="entry name" value="Dimeric_a/b-barrel"/>
</dbReference>
<organism evidence="2 3">
    <name type="scientific">Chitinophaga horti</name>
    <dbReference type="NCBI Taxonomy" id="2920382"/>
    <lineage>
        <taxon>Bacteria</taxon>
        <taxon>Pseudomonadati</taxon>
        <taxon>Bacteroidota</taxon>
        <taxon>Chitinophagia</taxon>
        <taxon>Chitinophagales</taxon>
        <taxon>Chitinophagaceae</taxon>
        <taxon>Chitinophaga</taxon>
    </lineage>
</organism>
<dbReference type="Proteomes" id="UP001162741">
    <property type="component" value="Chromosome"/>
</dbReference>
<evidence type="ECO:0000313" key="2">
    <source>
        <dbReference type="EMBL" id="UYQ93623.1"/>
    </source>
</evidence>
<gene>
    <name evidence="2" type="ORF">MKQ68_00725</name>
</gene>
<dbReference type="Pfam" id="PF07045">
    <property type="entry name" value="DUF1330"/>
    <property type="match status" value="1"/>
</dbReference>
<dbReference type="RefSeq" id="WP_264281668.1">
    <property type="nucleotide sequence ID" value="NZ_CP107006.1"/>
</dbReference>
<keyword evidence="3" id="KW-1185">Reference proteome</keyword>
<evidence type="ECO:0000259" key="1">
    <source>
        <dbReference type="Pfam" id="PF07045"/>
    </source>
</evidence>
<sequence>MLYFTQLIYIHPGKEATFHQFEDLALAVLAKHHGKLLLRLRPEPQQLIAGEWETPYEVHLVSFDTEDDFQAFARDQERKQFLHLKEASVSRMVLIRGAML</sequence>
<evidence type="ECO:0000313" key="3">
    <source>
        <dbReference type="Proteomes" id="UP001162741"/>
    </source>
</evidence>
<dbReference type="Gene3D" id="3.30.70.100">
    <property type="match status" value="1"/>
</dbReference>
<protein>
    <submittedName>
        <fullName evidence="2">DUF1330 domain-containing protein</fullName>
    </submittedName>
</protein>
<feature type="domain" description="DUF1330" evidence="1">
    <location>
        <begin position="14"/>
        <end position="97"/>
    </location>
</feature>
<accession>A0ABY6J1S9</accession>
<name>A0ABY6J1S9_9BACT</name>
<proteinExistence type="predicted"/>